<protein>
    <submittedName>
        <fullName evidence="1">Uncharacterized protein</fullName>
    </submittedName>
</protein>
<dbReference type="Proteomes" id="UP001631957">
    <property type="component" value="Unassembled WGS sequence"/>
</dbReference>
<sequence length="277" mass="29079">MSTGFALLEDRICVSPPYYALESPRVVAPGRMHAGIPVGAPAGAQVLPLPVAEVGRHFAILGLCAAATLNPRPGRHYYLARRARIACAPPAEWPPFPDRFGAEATAEFTGVRRARAAVRAQGPSGGGTLVTAEVEYDVLAPRVFQRIAGPPAPAGANRDPYGCPLPLRDVVHGAWHATGELDVTPDLCVGHFDRHPVLPVAFACAGLSELVDRAVPDGQRWAARSLELMVPGMARAGERATLSVAGRRTPEGAVFTCAVRAGGAAVIDLVMEVVLVP</sequence>
<dbReference type="EMBL" id="JBJVNI010000039">
    <property type="protein sequence ID" value="MFM9615699.1"/>
    <property type="molecule type" value="Genomic_DNA"/>
</dbReference>
<organism evidence="1 2">
    <name type="scientific">Streptomyces niveiscabiei</name>
    <dbReference type="NCBI Taxonomy" id="164115"/>
    <lineage>
        <taxon>Bacteria</taxon>
        <taxon>Bacillati</taxon>
        <taxon>Actinomycetota</taxon>
        <taxon>Actinomycetes</taxon>
        <taxon>Kitasatosporales</taxon>
        <taxon>Streptomycetaceae</taxon>
        <taxon>Streptomyces</taxon>
    </lineage>
</organism>
<dbReference type="RefSeq" id="WP_409124009.1">
    <property type="nucleotide sequence ID" value="NZ_JBJVNI010000039.1"/>
</dbReference>
<keyword evidence="2" id="KW-1185">Reference proteome</keyword>
<reference evidence="1 2" key="1">
    <citation type="submission" date="2024-12" db="EMBL/GenBank/DDBJ databases">
        <title>Forecasting of Potato common scab and diversities of Pathogenic streptomyces spp. in china.</title>
        <authorList>
            <person name="Handique U."/>
            <person name="Wu J."/>
        </authorList>
    </citation>
    <scope>NUCLEOTIDE SEQUENCE [LARGE SCALE GENOMIC DNA]</scope>
    <source>
        <strain evidence="1 2">ZRIMU1530</strain>
    </source>
</reference>
<name>A0ABW9I5R5_9ACTN</name>
<gene>
    <name evidence="1" type="ORF">ACKI18_44345</name>
</gene>
<evidence type="ECO:0000313" key="1">
    <source>
        <dbReference type="EMBL" id="MFM9615699.1"/>
    </source>
</evidence>
<evidence type="ECO:0000313" key="2">
    <source>
        <dbReference type="Proteomes" id="UP001631957"/>
    </source>
</evidence>
<comment type="caution">
    <text evidence="1">The sequence shown here is derived from an EMBL/GenBank/DDBJ whole genome shotgun (WGS) entry which is preliminary data.</text>
</comment>
<proteinExistence type="predicted"/>
<accession>A0ABW9I5R5</accession>